<organism evidence="8 9">
    <name type="scientific">Mycolicibacterium gadium</name>
    <name type="common">Mycobacterium gadium</name>
    <dbReference type="NCBI Taxonomy" id="1794"/>
    <lineage>
        <taxon>Bacteria</taxon>
        <taxon>Bacillati</taxon>
        <taxon>Actinomycetota</taxon>
        <taxon>Actinomycetes</taxon>
        <taxon>Mycobacteriales</taxon>
        <taxon>Mycobacteriaceae</taxon>
        <taxon>Mycolicibacterium</taxon>
    </lineage>
</organism>
<evidence type="ECO:0000256" key="2">
    <source>
        <dbReference type="ARBA" id="ARBA00006143"/>
    </source>
</evidence>
<dbReference type="Pfam" id="PF02683">
    <property type="entry name" value="DsbD_TM"/>
    <property type="match status" value="1"/>
</dbReference>
<reference evidence="8 9" key="1">
    <citation type="journal article" date="2019" name="Emerg. Microbes Infect.">
        <title>Comprehensive subspecies identification of 175 nontuberculous mycobacteria species based on 7547 genomic profiles.</title>
        <authorList>
            <person name="Matsumoto Y."/>
            <person name="Kinjo T."/>
            <person name="Motooka D."/>
            <person name="Nabeya D."/>
            <person name="Jung N."/>
            <person name="Uechi K."/>
            <person name="Horii T."/>
            <person name="Iida T."/>
            <person name="Fujita J."/>
            <person name="Nakamura S."/>
        </authorList>
    </citation>
    <scope>NUCLEOTIDE SEQUENCE [LARGE SCALE GENOMIC DNA]</scope>
    <source>
        <strain evidence="8 9">JCM 12688</strain>
    </source>
</reference>
<accession>A0A7I7WMI9</accession>
<keyword evidence="3 6" id="KW-0812">Transmembrane</keyword>
<feature type="transmembrane region" description="Helical" evidence="6">
    <location>
        <begin position="165"/>
        <end position="188"/>
    </location>
</feature>
<evidence type="ECO:0000313" key="9">
    <source>
        <dbReference type="Proteomes" id="UP000466187"/>
    </source>
</evidence>
<evidence type="ECO:0000256" key="1">
    <source>
        <dbReference type="ARBA" id="ARBA00004141"/>
    </source>
</evidence>
<dbReference type="Proteomes" id="UP000466187">
    <property type="component" value="Chromosome"/>
</dbReference>
<evidence type="ECO:0000259" key="7">
    <source>
        <dbReference type="Pfam" id="PF02683"/>
    </source>
</evidence>
<dbReference type="KEGG" id="mgad:MGAD_30890"/>
<feature type="transmembrane region" description="Helical" evidence="6">
    <location>
        <begin position="82"/>
        <end position="103"/>
    </location>
</feature>
<dbReference type="EMBL" id="AP022608">
    <property type="protein sequence ID" value="BBZ18754.1"/>
    <property type="molecule type" value="Genomic_DNA"/>
</dbReference>
<dbReference type="InterPro" id="IPR003834">
    <property type="entry name" value="Cyt_c_assmbl_TM_dom"/>
</dbReference>
<feature type="domain" description="Cytochrome C biogenesis protein transmembrane" evidence="7">
    <location>
        <begin position="5"/>
        <end position="174"/>
    </location>
</feature>
<evidence type="ECO:0000256" key="3">
    <source>
        <dbReference type="ARBA" id="ARBA00022692"/>
    </source>
</evidence>
<evidence type="ECO:0000256" key="6">
    <source>
        <dbReference type="SAM" id="Phobius"/>
    </source>
</evidence>
<dbReference type="InterPro" id="IPR051790">
    <property type="entry name" value="Cytochrome_c-biogenesis_DsbD"/>
</dbReference>
<dbReference type="PANTHER" id="PTHR31272:SF4">
    <property type="entry name" value="CYTOCHROME C-TYPE BIOGENESIS PROTEIN HI_1454-RELATED"/>
    <property type="match status" value="1"/>
</dbReference>
<feature type="transmembrane region" description="Helical" evidence="6">
    <location>
        <begin position="47"/>
        <end position="76"/>
    </location>
</feature>
<feature type="transmembrane region" description="Helical" evidence="6">
    <location>
        <begin position="6"/>
        <end position="35"/>
    </location>
</feature>
<feature type="transmembrane region" description="Helical" evidence="6">
    <location>
        <begin position="131"/>
        <end position="153"/>
    </location>
</feature>
<proteinExistence type="inferred from homology"/>
<dbReference type="PANTHER" id="PTHR31272">
    <property type="entry name" value="CYTOCHROME C-TYPE BIOGENESIS PROTEIN HI_1454-RELATED"/>
    <property type="match status" value="1"/>
</dbReference>
<dbReference type="AlphaFoldDB" id="A0A7I7WMI9"/>
<gene>
    <name evidence="8" type="ORF">MGAD_30890</name>
</gene>
<comment type="subcellular location">
    <subcellularLocation>
        <location evidence="1">Membrane</location>
        <topology evidence="1">Multi-pass membrane protein</topology>
    </subcellularLocation>
</comment>
<feature type="transmembrane region" description="Helical" evidence="6">
    <location>
        <begin position="200"/>
        <end position="221"/>
    </location>
</feature>
<name>A0A7I7WMI9_MYCGU</name>
<feature type="transmembrane region" description="Helical" evidence="6">
    <location>
        <begin position="255"/>
        <end position="274"/>
    </location>
</feature>
<evidence type="ECO:0000256" key="4">
    <source>
        <dbReference type="ARBA" id="ARBA00022989"/>
    </source>
</evidence>
<protein>
    <recommendedName>
        <fullName evidence="7">Cytochrome C biogenesis protein transmembrane domain-containing protein</fullName>
    </recommendedName>
</protein>
<keyword evidence="5 6" id="KW-0472">Membrane</keyword>
<keyword evidence="4 6" id="KW-1133">Transmembrane helix</keyword>
<evidence type="ECO:0000256" key="5">
    <source>
        <dbReference type="ARBA" id="ARBA00023136"/>
    </source>
</evidence>
<sequence length="294" mass="30202">MDTAALGFALGAGVVAALNPCGFAFLPGYLGLVIAGSSQAPSRPAALARAGAATIAMSAGFVTVFGLFGLVASPLIASVQKYLPFATVVIGVLLVALAVWLLAGKELAVMVPKLSGSAPTARLRSMYGYGVGYAVASLSCTVAPFLAVISTTFKQGSILTGVLAFIAYAAGMAITVGVAALAVALAGSSAAGAIRRILPHVGRIAGVIVLLTGLYVTYYGYYEIRLFFTDAGPDDPIIEAAASVQGWLARQVDTLGVWPLLAALAVLAVAAVGWRRFTRRNRTRRDADDSTMTR</sequence>
<evidence type="ECO:0000313" key="8">
    <source>
        <dbReference type="EMBL" id="BBZ18754.1"/>
    </source>
</evidence>
<comment type="similarity">
    <text evidence="2">Belongs to the DsbD family.</text>
</comment>